<organism evidence="2 3">
    <name type="scientific">Cymbomonas tetramitiformis</name>
    <dbReference type="NCBI Taxonomy" id="36881"/>
    <lineage>
        <taxon>Eukaryota</taxon>
        <taxon>Viridiplantae</taxon>
        <taxon>Chlorophyta</taxon>
        <taxon>Pyramimonadophyceae</taxon>
        <taxon>Pyramimonadales</taxon>
        <taxon>Pyramimonadaceae</taxon>
        <taxon>Cymbomonas</taxon>
    </lineage>
</organism>
<accession>A0AAE0CHN3</accession>
<feature type="compositionally biased region" description="Low complexity" evidence="1">
    <location>
        <begin position="43"/>
        <end position="52"/>
    </location>
</feature>
<gene>
    <name evidence="2" type="ORF">CYMTET_36454</name>
</gene>
<sequence>MVPKTKKCKDMAEWERGFFRITCEAPAEARNDLVDFLGPAAAAASGSANNGKGAKGKGKGGAVLPGEPENSQEAPAGAEKDPVATPGPAVETDMTPVVEMEIEGEDVLAEVEESFGLADVEDDVEMSPGCHATIENMEACGTGENERRCYEEECERVGCSIPTLTSRAHLVAAAFQDWQDVDFLVRCAACGIIALGIVEKVRKGKVKYRPD</sequence>
<reference evidence="2 3" key="1">
    <citation type="journal article" date="2015" name="Genome Biol. Evol.">
        <title>Comparative Genomics of a Bacterivorous Green Alga Reveals Evolutionary Causalities and Consequences of Phago-Mixotrophic Mode of Nutrition.</title>
        <authorList>
            <person name="Burns J.A."/>
            <person name="Paasch A."/>
            <person name="Narechania A."/>
            <person name="Kim E."/>
        </authorList>
    </citation>
    <scope>NUCLEOTIDE SEQUENCE [LARGE SCALE GENOMIC DNA]</scope>
    <source>
        <strain evidence="2 3">PLY_AMNH</strain>
    </source>
</reference>
<dbReference type="Proteomes" id="UP001190700">
    <property type="component" value="Unassembled WGS sequence"/>
</dbReference>
<name>A0AAE0CHN3_9CHLO</name>
<evidence type="ECO:0000256" key="1">
    <source>
        <dbReference type="SAM" id="MobiDB-lite"/>
    </source>
</evidence>
<keyword evidence="3" id="KW-1185">Reference proteome</keyword>
<dbReference type="AlphaFoldDB" id="A0AAE0CHN3"/>
<dbReference type="EMBL" id="LGRX02023735">
    <property type="protein sequence ID" value="KAK3254330.1"/>
    <property type="molecule type" value="Genomic_DNA"/>
</dbReference>
<protein>
    <submittedName>
        <fullName evidence="2">Uncharacterized protein</fullName>
    </submittedName>
</protein>
<comment type="caution">
    <text evidence="2">The sequence shown here is derived from an EMBL/GenBank/DDBJ whole genome shotgun (WGS) entry which is preliminary data.</text>
</comment>
<feature type="region of interest" description="Disordered" evidence="1">
    <location>
        <begin position="43"/>
        <end position="91"/>
    </location>
</feature>
<evidence type="ECO:0000313" key="3">
    <source>
        <dbReference type="Proteomes" id="UP001190700"/>
    </source>
</evidence>
<evidence type="ECO:0000313" key="2">
    <source>
        <dbReference type="EMBL" id="KAK3254330.1"/>
    </source>
</evidence>
<proteinExistence type="predicted"/>